<comment type="caution">
    <text evidence="2">The sequence shown here is derived from an EMBL/GenBank/DDBJ whole genome shotgun (WGS) entry which is preliminary data.</text>
</comment>
<evidence type="ECO:0000313" key="2">
    <source>
        <dbReference type="EMBL" id="MPC10447.1"/>
    </source>
</evidence>
<organism evidence="2 3">
    <name type="scientific">Portunus trituberculatus</name>
    <name type="common">Swimming crab</name>
    <name type="synonym">Neptunus trituberculatus</name>
    <dbReference type="NCBI Taxonomy" id="210409"/>
    <lineage>
        <taxon>Eukaryota</taxon>
        <taxon>Metazoa</taxon>
        <taxon>Ecdysozoa</taxon>
        <taxon>Arthropoda</taxon>
        <taxon>Crustacea</taxon>
        <taxon>Multicrustacea</taxon>
        <taxon>Malacostraca</taxon>
        <taxon>Eumalacostraca</taxon>
        <taxon>Eucarida</taxon>
        <taxon>Decapoda</taxon>
        <taxon>Pleocyemata</taxon>
        <taxon>Brachyura</taxon>
        <taxon>Eubrachyura</taxon>
        <taxon>Portunoidea</taxon>
        <taxon>Portunidae</taxon>
        <taxon>Portuninae</taxon>
        <taxon>Portunus</taxon>
    </lineage>
</organism>
<dbReference type="EMBL" id="VSRR010000118">
    <property type="protein sequence ID" value="MPC10447.1"/>
    <property type="molecule type" value="Genomic_DNA"/>
</dbReference>
<accession>A0A5B7CLF0</accession>
<reference evidence="2 3" key="1">
    <citation type="submission" date="2019-05" db="EMBL/GenBank/DDBJ databases">
        <title>Another draft genome of Portunus trituberculatus and its Hox gene families provides insights of decapod evolution.</title>
        <authorList>
            <person name="Jeong J.-H."/>
            <person name="Song I."/>
            <person name="Kim S."/>
            <person name="Choi T."/>
            <person name="Kim D."/>
            <person name="Ryu S."/>
            <person name="Kim W."/>
        </authorList>
    </citation>
    <scope>NUCLEOTIDE SEQUENCE [LARGE SCALE GENOMIC DNA]</scope>
    <source>
        <tissue evidence="2">Muscle</tissue>
    </source>
</reference>
<feature type="chain" id="PRO_5022897389" evidence="1">
    <location>
        <begin position="25"/>
        <end position="105"/>
    </location>
</feature>
<dbReference type="Proteomes" id="UP000324222">
    <property type="component" value="Unassembled WGS sequence"/>
</dbReference>
<feature type="signal peptide" evidence="1">
    <location>
        <begin position="1"/>
        <end position="24"/>
    </location>
</feature>
<keyword evidence="3" id="KW-1185">Reference proteome</keyword>
<evidence type="ECO:0000256" key="1">
    <source>
        <dbReference type="SAM" id="SignalP"/>
    </source>
</evidence>
<name>A0A5B7CLF0_PORTR</name>
<proteinExistence type="predicted"/>
<gene>
    <name evidence="2" type="ORF">E2C01_003083</name>
</gene>
<protein>
    <submittedName>
        <fullName evidence="2">Uncharacterized protein</fullName>
    </submittedName>
</protein>
<evidence type="ECO:0000313" key="3">
    <source>
        <dbReference type="Proteomes" id="UP000324222"/>
    </source>
</evidence>
<dbReference type="AlphaFoldDB" id="A0A5B7CLF0"/>
<sequence>MCICWASRLDLIILLDSGHLGVQGLDVFAELRKRRLRWFGHVRRAVGRVMSKVEEMRVGDQWLVVVLVVDDFEDQVGFIMAKHCHTRVTLSEIDLQDGRQKGGLH</sequence>
<keyword evidence="1" id="KW-0732">Signal</keyword>